<dbReference type="AlphaFoldDB" id="F0ZCC4"/>
<dbReference type="InterPro" id="IPR006694">
    <property type="entry name" value="Fatty_acid_hydroxylase"/>
</dbReference>
<evidence type="ECO:0000256" key="5">
    <source>
        <dbReference type="SAM" id="Phobius"/>
    </source>
</evidence>
<dbReference type="Pfam" id="PF04116">
    <property type="entry name" value="FA_hydroxylase"/>
    <property type="match status" value="1"/>
</dbReference>
<reference evidence="8" key="1">
    <citation type="journal article" date="2011" name="Genome Biol.">
        <title>Comparative genomics of the social amoebae Dictyostelium discoideum and Dictyostelium purpureum.</title>
        <authorList>
            <consortium name="US DOE Joint Genome Institute (JGI-PGF)"/>
            <person name="Sucgang R."/>
            <person name="Kuo A."/>
            <person name="Tian X."/>
            <person name="Salerno W."/>
            <person name="Parikh A."/>
            <person name="Feasley C.L."/>
            <person name="Dalin E."/>
            <person name="Tu H."/>
            <person name="Huang E."/>
            <person name="Barry K."/>
            <person name="Lindquist E."/>
            <person name="Shapiro H."/>
            <person name="Bruce D."/>
            <person name="Schmutz J."/>
            <person name="Salamov A."/>
            <person name="Fey P."/>
            <person name="Gaudet P."/>
            <person name="Anjard C."/>
            <person name="Babu M.M."/>
            <person name="Basu S."/>
            <person name="Bushmanova Y."/>
            <person name="van der Wel H."/>
            <person name="Katoh-Kurasawa M."/>
            <person name="Dinh C."/>
            <person name="Coutinho P.M."/>
            <person name="Saito T."/>
            <person name="Elias M."/>
            <person name="Schaap P."/>
            <person name="Kay R.R."/>
            <person name="Henrissat B."/>
            <person name="Eichinger L."/>
            <person name="Rivero F."/>
            <person name="Putnam N.H."/>
            <person name="West C.M."/>
            <person name="Loomis W.F."/>
            <person name="Chisholm R.L."/>
            <person name="Shaulsky G."/>
            <person name="Strassmann J.E."/>
            <person name="Queller D.C."/>
            <person name="Kuspa A."/>
            <person name="Grigoriev I.V."/>
        </authorList>
    </citation>
    <scope>NUCLEOTIDE SEQUENCE [LARGE SCALE GENOMIC DNA]</scope>
    <source>
        <strain evidence="8">QSDP1</strain>
    </source>
</reference>
<dbReference type="InParanoid" id="F0ZCC4"/>
<dbReference type="STRING" id="5786.F0ZCC4"/>
<dbReference type="OMA" id="HHEFFHC"/>
<evidence type="ECO:0000259" key="6">
    <source>
        <dbReference type="Pfam" id="PF04116"/>
    </source>
</evidence>
<feature type="transmembrane region" description="Helical" evidence="5">
    <location>
        <begin position="111"/>
        <end position="132"/>
    </location>
</feature>
<keyword evidence="3 5" id="KW-1133">Transmembrane helix</keyword>
<dbReference type="Proteomes" id="UP000001064">
    <property type="component" value="Unassembled WGS sequence"/>
</dbReference>
<name>F0ZCC4_DICPU</name>
<keyword evidence="4 5" id="KW-0472">Membrane</keyword>
<dbReference type="GO" id="GO:0016126">
    <property type="term" value="P:sterol biosynthetic process"/>
    <property type="evidence" value="ECO:0000318"/>
    <property type="project" value="GO_Central"/>
</dbReference>
<dbReference type="PANTHER" id="PTHR11863">
    <property type="entry name" value="STEROL DESATURASE"/>
    <property type="match status" value="1"/>
</dbReference>
<comment type="subcellular location">
    <subcellularLocation>
        <location evidence="1">Membrane</location>
    </subcellularLocation>
</comment>
<dbReference type="OrthoDB" id="1658724at2759"/>
<dbReference type="RefSeq" id="XP_003285057.1">
    <property type="nucleotide sequence ID" value="XM_003285009.1"/>
</dbReference>
<dbReference type="GO" id="GO:0005789">
    <property type="term" value="C:endoplasmic reticulum membrane"/>
    <property type="evidence" value="ECO:0000318"/>
    <property type="project" value="GO_Central"/>
</dbReference>
<accession>F0ZCC4</accession>
<dbReference type="EMBL" id="GL870977">
    <property type="protein sequence ID" value="EGC38396.1"/>
    <property type="molecule type" value="Genomic_DNA"/>
</dbReference>
<protein>
    <recommendedName>
        <fullName evidence="6">Fatty acid hydroxylase domain-containing protein</fullName>
    </recommendedName>
</protein>
<dbReference type="KEGG" id="dpp:DICPUDRAFT_28679"/>
<dbReference type="eggNOG" id="KOG0873">
    <property type="taxonomic scope" value="Eukaryota"/>
</dbReference>
<keyword evidence="8" id="KW-1185">Reference proteome</keyword>
<dbReference type="GO" id="GO:0000254">
    <property type="term" value="F:C-4 methylsterol oxidase activity"/>
    <property type="evidence" value="ECO:0000318"/>
    <property type="project" value="GO_Central"/>
</dbReference>
<dbReference type="GeneID" id="10502146"/>
<proteinExistence type="predicted"/>
<evidence type="ECO:0000256" key="4">
    <source>
        <dbReference type="ARBA" id="ARBA00023136"/>
    </source>
</evidence>
<organism evidence="7 8">
    <name type="scientific">Dictyostelium purpureum</name>
    <name type="common">Slime mold</name>
    <dbReference type="NCBI Taxonomy" id="5786"/>
    <lineage>
        <taxon>Eukaryota</taxon>
        <taxon>Amoebozoa</taxon>
        <taxon>Evosea</taxon>
        <taxon>Eumycetozoa</taxon>
        <taxon>Dictyostelia</taxon>
        <taxon>Dictyosteliales</taxon>
        <taxon>Dictyosteliaceae</taxon>
        <taxon>Dictyostelium</taxon>
    </lineage>
</organism>
<evidence type="ECO:0000256" key="3">
    <source>
        <dbReference type="ARBA" id="ARBA00022989"/>
    </source>
</evidence>
<dbReference type="InterPro" id="IPR050307">
    <property type="entry name" value="Sterol_Desaturase_Related"/>
</dbReference>
<feature type="transmembrane region" description="Helical" evidence="5">
    <location>
        <begin position="70"/>
        <end position="91"/>
    </location>
</feature>
<evidence type="ECO:0000256" key="2">
    <source>
        <dbReference type="ARBA" id="ARBA00022692"/>
    </source>
</evidence>
<keyword evidence="2 5" id="KW-0812">Transmembrane</keyword>
<dbReference type="GO" id="GO:0005506">
    <property type="term" value="F:iron ion binding"/>
    <property type="evidence" value="ECO:0007669"/>
    <property type="project" value="InterPro"/>
</dbReference>
<feature type="domain" description="Fatty acid hydroxylase" evidence="6">
    <location>
        <begin position="119"/>
        <end position="250"/>
    </location>
</feature>
<gene>
    <name evidence="7" type="ORF">DICPUDRAFT_28679</name>
</gene>
<dbReference type="VEuPathDB" id="AmoebaDB:DICPUDRAFT_28679"/>
<evidence type="ECO:0000256" key="1">
    <source>
        <dbReference type="ARBA" id="ARBA00004370"/>
    </source>
</evidence>
<evidence type="ECO:0000313" key="7">
    <source>
        <dbReference type="EMBL" id="EGC38396.1"/>
    </source>
</evidence>
<evidence type="ECO:0000313" key="8">
    <source>
        <dbReference type="Proteomes" id="UP000001064"/>
    </source>
</evidence>
<feature type="transmembrane region" description="Helical" evidence="5">
    <location>
        <begin position="25"/>
        <end position="49"/>
    </location>
</feature>
<sequence length="253" mass="29821">MDSILNIYIEPYWLNLVNHIDNDDYLLFFGTIILHGVSLFIFNLPYLIIERIPYFNKYKIQKNKIKKYTTIIDIVNVLFYEHLMMDIPFMLVSVPTFKYFGYKSKAPLPTVSYLVGSLAMCMIIDDFLSYFIHRILHTPFVYKHVHKKHHTITSPNGLNSEYAHPIETSVFGMATFMGSILFYRDIFSFWVLITLKLYETVEAHSGYDLPWLPTKLIPFWGGATFHDYHHKNSIANFSTTFTFWDKVFGTFKN</sequence>